<evidence type="ECO:0000256" key="1">
    <source>
        <dbReference type="SAM" id="Phobius"/>
    </source>
</evidence>
<gene>
    <name evidence="2" type="ORF">DI556_20570</name>
</gene>
<name>A0A2W5MYM9_RHOSU</name>
<evidence type="ECO:0000313" key="2">
    <source>
        <dbReference type="EMBL" id="PZQ46381.1"/>
    </source>
</evidence>
<organism evidence="2 3">
    <name type="scientific">Rhodovulum sulfidophilum</name>
    <name type="common">Rhodobacter sulfidophilus</name>
    <dbReference type="NCBI Taxonomy" id="35806"/>
    <lineage>
        <taxon>Bacteria</taxon>
        <taxon>Pseudomonadati</taxon>
        <taxon>Pseudomonadota</taxon>
        <taxon>Alphaproteobacteria</taxon>
        <taxon>Rhodobacterales</taxon>
        <taxon>Paracoccaceae</taxon>
        <taxon>Rhodovulum</taxon>
    </lineage>
</organism>
<sequence length="291" mass="32016">MSRHLPGAGDAGARTEGPWPFVTLRSYTHLGRHLLWRARQSRKGLLPAERGQEGAATPLWQARGYNWLTGLFFSVGSLLFMLGATFSVMPPSGPWTPSGYVTSLVFFAGSIPFTTAGYMQLFQAANAPEFREGPAGTTRRRGVSLIGWHPRSLGWLSAFAQFIGTVAFNFNTFDGIHPDPTWYEQDLAIWTPGLIGSILFLVSGYLAFIETCHGYWAWRPRELDWWIVFVNLLGCVFFMTAGILAYVPSGAEPGWIAVAANVHLWLGALGFLIGALLLMRESAQAKPASDD</sequence>
<feature type="transmembrane region" description="Helical" evidence="1">
    <location>
        <begin position="193"/>
        <end position="218"/>
    </location>
</feature>
<feature type="transmembrane region" description="Helical" evidence="1">
    <location>
        <begin position="153"/>
        <end position="173"/>
    </location>
</feature>
<feature type="transmembrane region" description="Helical" evidence="1">
    <location>
        <begin position="225"/>
        <end position="248"/>
    </location>
</feature>
<dbReference type="Proteomes" id="UP000249185">
    <property type="component" value="Unassembled WGS sequence"/>
</dbReference>
<proteinExistence type="predicted"/>
<dbReference type="EMBL" id="QFPW01000026">
    <property type="protein sequence ID" value="PZQ46381.1"/>
    <property type="molecule type" value="Genomic_DNA"/>
</dbReference>
<keyword evidence="1" id="KW-1133">Transmembrane helix</keyword>
<protein>
    <recommendedName>
        <fullName evidence="4">YrhK domain-containing protein</fullName>
    </recommendedName>
</protein>
<feature type="transmembrane region" description="Helical" evidence="1">
    <location>
        <begin position="100"/>
        <end position="121"/>
    </location>
</feature>
<comment type="caution">
    <text evidence="2">The sequence shown here is derived from an EMBL/GenBank/DDBJ whole genome shotgun (WGS) entry which is preliminary data.</text>
</comment>
<dbReference type="AlphaFoldDB" id="A0A2W5MYM9"/>
<keyword evidence="1" id="KW-0472">Membrane</keyword>
<accession>A0A2W5MYM9</accession>
<keyword evidence="1" id="KW-0812">Transmembrane</keyword>
<evidence type="ECO:0000313" key="3">
    <source>
        <dbReference type="Proteomes" id="UP000249185"/>
    </source>
</evidence>
<feature type="transmembrane region" description="Helical" evidence="1">
    <location>
        <begin position="67"/>
        <end position="88"/>
    </location>
</feature>
<reference evidence="2 3" key="1">
    <citation type="submission" date="2017-08" db="EMBL/GenBank/DDBJ databases">
        <title>Infants hospitalized years apart are colonized by the same room-sourced microbial strains.</title>
        <authorList>
            <person name="Brooks B."/>
            <person name="Olm M.R."/>
            <person name="Firek B.A."/>
            <person name="Baker R."/>
            <person name="Thomas B.C."/>
            <person name="Morowitz M.J."/>
            <person name="Banfield J.F."/>
        </authorList>
    </citation>
    <scope>NUCLEOTIDE SEQUENCE [LARGE SCALE GENOMIC DNA]</scope>
    <source>
        <strain evidence="2">S2_005_002_R2_34</strain>
    </source>
</reference>
<feature type="transmembrane region" description="Helical" evidence="1">
    <location>
        <begin position="254"/>
        <end position="278"/>
    </location>
</feature>
<evidence type="ECO:0008006" key="4">
    <source>
        <dbReference type="Google" id="ProtNLM"/>
    </source>
</evidence>